<evidence type="ECO:0000313" key="1">
    <source>
        <dbReference type="EMBL" id="CAF4452038.1"/>
    </source>
</evidence>
<evidence type="ECO:0000313" key="2">
    <source>
        <dbReference type="Proteomes" id="UP000663868"/>
    </source>
</evidence>
<gene>
    <name evidence="1" type="ORF">KXQ929_LOCUS54013</name>
</gene>
<organism evidence="1 2">
    <name type="scientific">Adineta steineri</name>
    <dbReference type="NCBI Taxonomy" id="433720"/>
    <lineage>
        <taxon>Eukaryota</taxon>
        <taxon>Metazoa</taxon>
        <taxon>Spiralia</taxon>
        <taxon>Gnathifera</taxon>
        <taxon>Rotifera</taxon>
        <taxon>Eurotatoria</taxon>
        <taxon>Bdelloidea</taxon>
        <taxon>Adinetida</taxon>
        <taxon>Adinetidae</taxon>
        <taxon>Adineta</taxon>
    </lineage>
</organism>
<dbReference type="Proteomes" id="UP000663868">
    <property type="component" value="Unassembled WGS sequence"/>
</dbReference>
<feature type="non-terminal residue" evidence="1">
    <location>
        <position position="87"/>
    </location>
</feature>
<accession>A0A820SFP9</accession>
<protein>
    <submittedName>
        <fullName evidence="1">Uncharacterized protein</fullName>
    </submittedName>
</protein>
<proteinExistence type="predicted"/>
<reference evidence="1" key="1">
    <citation type="submission" date="2021-02" db="EMBL/GenBank/DDBJ databases">
        <authorList>
            <person name="Nowell W R."/>
        </authorList>
    </citation>
    <scope>NUCLEOTIDE SEQUENCE</scope>
</reference>
<sequence length="87" mass="10035">LKGVTVASKTPLKIEPLDPGTYEEYKLDENEKVEFVKRERFHAIGAFPKYDINNVKVTDDVLTNIRSYLINAVQMRLMSHRRIGCIP</sequence>
<name>A0A820SFP9_9BILA</name>
<dbReference type="AlphaFoldDB" id="A0A820SFP9"/>
<comment type="caution">
    <text evidence="1">The sequence shown here is derived from an EMBL/GenBank/DDBJ whole genome shotgun (WGS) entry which is preliminary data.</text>
</comment>
<dbReference type="EMBL" id="CAJOBB010031611">
    <property type="protein sequence ID" value="CAF4452038.1"/>
    <property type="molecule type" value="Genomic_DNA"/>
</dbReference>